<gene>
    <name evidence="2" type="ordered locus">Cpar_1032</name>
</gene>
<reference evidence="2" key="1">
    <citation type="submission" date="2008-06" db="EMBL/GenBank/DDBJ databases">
        <title>Complete sequence of Chlorobaculum parvum NCIB 8327.</title>
        <authorList>
            <consortium name="US DOE Joint Genome Institute"/>
            <person name="Lucas S."/>
            <person name="Copeland A."/>
            <person name="Lapidus A."/>
            <person name="Glavina del Rio T."/>
            <person name="Dalin E."/>
            <person name="Tice H."/>
            <person name="Bruce D."/>
            <person name="Goodwin L."/>
            <person name="Pitluck S."/>
            <person name="Schmutz J."/>
            <person name="Larimer F."/>
            <person name="Land M."/>
            <person name="Hauser L."/>
            <person name="Kyrpides N."/>
            <person name="Mikhailova N."/>
            <person name="Zhao F."/>
            <person name="Li T."/>
            <person name="Liu Z."/>
            <person name="Overmann J."/>
            <person name="Bryant D.A."/>
            <person name="Richardson P."/>
        </authorList>
    </citation>
    <scope>NUCLEOTIDE SEQUENCE [LARGE SCALE GENOMIC DNA]</scope>
    <source>
        <strain evidence="2">NCIB 8327</strain>
    </source>
</reference>
<proteinExistence type="predicted"/>
<accession>B3QND7</accession>
<protein>
    <recommendedName>
        <fullName evidence="4">Signal peptide prediction</fullName>
    </recommendedName>
</protein>
<dbReference type="OrthoDB" id="274512at2"/>
<evidence type="ECO:0000256" key="1">
    <source>
        <dbReference type="SAM" id="Phobius"/>
    </source>
</evidence>
<keyword evidence="1" id="KW-1133">Transmembrane helix</keyword>
<sequence length="142" mass="16032">MNIHFVCIRRFLWALPCTMLAVIPGVVTLLLGGSIRRVGHTIEVGVRHSQEQVPCWISKYPFGAITLGHVIIGQSHELLAVLRPHEQVHVRQCELFGPFFLIAYPLASLWALFRGRKPYEENAFELHAVRESGCTEKMSAIT</sequence>
<evidence type="ECO:0000313" key="2">
    <source>
        <dbReference type="EMBL" id="ACF11440.1"/>
    </source>
</evidence>
<dbReference type="RefSeq" id="WP_012502273.1">
    <property type="nucleotide sequence ID" value="NC_011027.1"/>
</dbReference>
<evidence type="ECO:0000313" key="3">
    <source>
        <dbReference type="Proteomes" id="UP000008811"/>
    </source>
</evidence>
<name>B3QND7_CHLP8</name>
<feature type="transmembrane region" description="Helical" evidence="1">
    <location>
        <begin position="12"/>
        <end position="31"/>
    </location>
</feature>
<dbReference type="Proteomes" id="UP000008811">
    <property type="component" value="Chromosome"/>
</dbReference>
<evidence type="ECO:0008006" key="4">
    <source>
        <dbReference type="Google" id="ProtNLM"/>
    </source>
</evidence>
<organism evidence="2 3">
    <name type="scientific">Chlorobaculum parvum (strain DSM 263 / NCIMB 8327)</name>
    <name type="common">Chlorobium vibrioforme subsp. thiosulfatophilum</name>
    <dbReference type="NCBI Taxonomy" id="517417"/>
    <lineage>
        <taxon>Bacteria</taxon>
        <taxon>Pseudomonadati</taxon>
        <taxon>Chlorobiota</taxon>
        <taxon>Chlorobiia</taxon>
        <taxon>Chlorobiales</taxon>
        <taxon>Chlorobiaceae</taxon>
        <taxon>Chlorobaculum</taxon>
    </lineage>
</organism>
<dbReference type="AlphaFoldDB" id="B3QND7"/>
<keyword evidence="1" id="KW-0812">Transmembrane</keyword>
<feature type="transmembrane region" description="Helical" evidence="1">
    <location>
        <begin position="95"/>
        <end position="113"/>
    </location>
</feature>
<keyword evidence="3" id="KW-1185">Reference proteome</keyword>
<dbReference type="EMBL" id="CP001099">
    <property type="protein sequence ID" value="ACF11440.1"/>
    <property type="molecule type" value="Genomic_DNA"/>
</dbReference>
<dbReference type="HOGENOM" id="CLU_122371_0_0_10"/>
<keyword evidence="1" id="KW-0472">Membrane</keyword>
<dbReference type="KEGG" id="cpc:Cpar_1032"/>
<dbReference type="STRING" id="517417.Cpar_1032"/>